<evidence type="ECO:0000313" key="2">
    <source>
        <dbReference type="EMBL" id="ACE04936.1"/>
    </source>
</evidence>
<gene>
    <name evidence="2" type="ordered locus">Cphamn1_2026</name>
</gene>
<dbReference type="EMBL" id="CP001101">
    <property type="protein sequence ID" value="ACE04936.1"/>
    <property type="molecule type" value="Genomic_DNA"/>
</dbReference>
<protein>
    <recommendedName>
        <fullName evidence="1">TPM domain-containing protein</fullName>
    </recommendedName>
</protein>
<evidence type="ECO:0000259" key="1">
    <source>
        <dbReference type="Pfam" id="PF04536"/>
    </source>
</evidence>
<accession>B3EMJ7</accession>
<dbReference type="HOGENOM" id="CLU_035211_2_3_10"/>
<dbReference type="Pfam" id="PF04536">
    <property type="entry name" value="TPM_phosphatase"/>
    <property type="match status" value="1"/>
</dbReference>
<feature type="domain" description="TPM" evidence="1">
    <location>
        <begin position="42"/>
        <end position="165"/>
    </location>
</feature>
<dbReference type="AlphaFoldDB" id="B3EMJ7"/>
<dbReference type="OrthoDB" id="9810918at2"/>
<reference evidence="2" key="1">
    <citation type="submission" date="2008-06" db="EMBL/GenBank/DDBJ databases">
        <title>Complete sequence of Chlorobium phaeobacteroides BS1.</title>
        <authorList>
            <consortium name="US DOE Joint Genome Institute"/>
            <person name="Lucas S."/>
            <person name="Copeland A."/>
            <person name="Lapidus A."/>
            <person name="Glavina del Rio T."/>
            <person name="Dalin E."/>
            <person name="Tice H."/>
            <person name="Bruce D."/>
            <person name="Goodwin L."/>
            <person name="Pitluck S."/>
            <person name="Schmutz J."/>
            <person name="Larimer F."/>
            <person name="Land M."/>
            <person name="Hauser L."/>
            <person name="Kyrpides N."/>
            <person name="Ovchinnikova G."/>
            <person name="Li T."/>
            <person name="Liu Z."/>
            <person name="Zhao F."/>
            <person name="Overmann J."/>
            <person name="Bryant D.A."/>
            <person name="Richardson P."/>
        </authorList>
    </citation>
    <scope>NUCLEOTIDE SEQUENCE [LARGE SCALE GENOMIC DNA]</scope>
    <source>
        <strain evidence="2">BS1</strain>
    </source>
</reference>
<dbReference type="KEGG" id="cpb:Cphamn1_2026"/>
<name>B3EMJ7_CHLPB</name>
<dbReference type="Gene3D" id="3.10.310.50">
    <property type="match status" value="1"/>
</dbReference>
<dbReference type="PANTHER" id="PTHR30373:SF2">
    <property type="entry name" value="UPF0603 PROTEIN YGCG"/>
    <property type="match status" value="1"/>
</dbReference>
<dbReference type="PANTHER" id="PTHR30373">
    <property type="entry name" value="UPF0603 PROTEIN YGCG"/>
    <property type="match status" value="1"/>
</dbReference>
<proteinExistence type="predicted"/>
<dbReference type="InterPro" id="IPR007621">
    <property type="entry name" value="TPM_dom"/>
</dbReference>
<dbReference type="STRING" id="331678.Cphamn1_2026"/>
<dbReference type="eggNOG" id="COG1512">
    <property type="taxonomic scope" value="Bacteria"/>
</dbReference>
<sequence>MRSILKSRIWLAAVFSGLCFLLQLSVPLPLYALEVPALTGRVNDYASMISQSVEQEIDDRLARLEETESTQIVVLTIDSLEGDPLEEYSIRVAEAWGIGQKSIDNGALLLVAKKERKARIEAGYGLEGSLTDLVAGRIVDNDIVPLFRNNRFDEGFVRGVDMMIAAVQGEYVGEEKAVAEESEGSLLPVLIILILIIYFYSQVPRGGGGHGSGPLIFTGAPGERGFYGGSRGGFGGGGFGGGGFSGGGGGFGGGGASGSW</sequence>
<organism evidence="2">
    <name type="scientific">Chlorobium phaeobacteroides (strain BS1)</name>
    <dbReference type="NCBI Taxonomy" id="331678"/>
    <lineage>
        <taxon>Bacteria</taxon>
        <taxon>Pseudomonadati</taxon>
        <taxon>Chlorobiota</taxon>
        <taxon>Chlorobiia</taxon>
        <taxon>Chlorobiales</taxon>
        <taxon>Chlorobiaceae</taxon>
        <taxon>Chlorobium/Pelodictyon group</taxon>
        <taxon>Chlorobium</taxon>
    </lineage>
</organism>